<dbReference type="SUPFAM" id="SSF142338">
    <property type="entry name" value="CofD-like"/>
    <property type="match status" value="1"/>
</dbReference>
<keyword evidence="4" id="KW-1185">Reference proteome</keyword>
<dbReference type="InterPro" id="IPR010119">
    <property type="entry name" value="Gluconeogen_factor"/>
</dbReference>
<accession>A0A7M4DRN6</accession>
<dbReference type="Proteomes" id="UP000419743">
    <property type="component" value="Unassembled WGS sequence"/>
</dbReference>
<dbReference type="HAMAP" id="MF_00973">
    <property type="entry name" value="Gluconeogen_factor"/>
    <property type="match status" value="1"/>
</dbReference>
<evidence type="ECO:0000256" key="2">
    <source>
        <dbReference type="HAMAP-Rule" id="MF_00973"/>
    </source>
</evidence>
<keyword evidence="1 2" id="KW-0963">Cytoplasm</keyword>
<gene>
    <name evidence="3" type="ORF">HALOF300_04832</name>
</gene>
<dbReference type="Pfam" id="PF01933">
    <property type="entry name" value="CofD"/>
    <property type="match status" value="1"/>
</dbReference>
<dbReference type="EMBL" id="CACRYJ010000068">
    <property type="protein sequence ID" value="VZO40130.1"/>
    <property type="molecule type" value="Genomic_DNA"/>
</dbReference>
<comment type="subcellular location">
    <subcellularLocation>
        <location evidence="2">Cytoplasm</location>
    </subcellularLocation>
</comment>
<dbReference type="InterPro" id="IPR002882">
    <property type="entry name" value="CofD"/>
</dbReference>
<name>A0A7M4DRN6_9MICO</name>
<dbReference type="Gene3D" id="3.40.50.10680">
    <property type="entry name" value="CofD-like domains"/>
    <property type="match status" value="1"/>
</dbReference>
<dbReference type="NCBIfam" id="TIGR01826">
    <property type="entry name" value="CofD_related"/>
    <property type="match status" value="1"/>
</dbReference>
<comment type="similarity">
    <text evidence="2">Belongs to the gluconeogenesis factor family.</text>
</comment>
<reference evidence="3 4" key="1">
    <citation type="submission" date="2019-11" db="EMBL/GenBank/DDBJ databases">
        <authorList>
            <person name="Criscuolo A."/>
        </authorList>
    </citation>
    <scope>NUCLEOTIDE SEQUENCE [LARGE SCALE GENOMIC DNA]</scope>
    <source>
        <strain evidence="3">CIP111667</strain>
    </source>
</reference>
<dbReference type="CDD" id="cd07187">
    <property type="entry name" value="YvcK_like"/>
    <property type="match status" value="1"/>
</dbReference>
<sequence length="335" mass="35292">MRATAPAWLGAARPDALRVVALGGGHGLAATLGALRHVTRDVTAVVTVADDGGSSGRLRQELGVLPPGDLRMALSALCDESEWGHIWRDVLQHRFTSEGPLDGHAVGNLLIVAVWELLGDSVAGLDLIGQLLGSRGRVLPMASVPLEIEADVELPNGPADQATLVRGQSRVAVTSGRVTKVRLLPEEPPACTEAVASIMGADWVILGPGSWYTSVMPHLLVPGIARALHETSARLALTLNLSPQQGETDGFSAADHLRSLREYAPDLRVDVVIADPGAVEDLDDLSAAAEDVGGAMLLRQVSAGDGTPHHDTLRLAAAYRDAFDRFLSDVGERSR</sequence>
<dbReference type="PANTHER" id="PTHR30135">
    <property type="entry name" value="UNCHARACTERIZED PROTEIN YVCK-RELATED"/>
    <property type="match status" value="1"/>
</dbReference>
<proteinExistence type="inferred from homology"/>
<dbReference type="RefSeq" id="WP_156743413.1">
    <property type="nucleotide sequence ID" value="NZ_CACRYJ010000068.1"/>
</dbReference>
<comment type="caution">
    <text evidence="3">The sequence shown here is derived from an EMBL/GenBank/DDBJ whole genome shotgun (WGS) entry which is preliminary data.</text>
</comment>
<organism evidence="3 4">
    <name type="scientific">Occultella aeris</name>
    <dbReference type="NCBI Taxonomy" id="2761496"/>
    <lineage>
        <taxon>Bacteria</taxon>
        <taxon>Bacillati</taxon>
        <taxon>Actinomycetota</taxon>
        <taxon>Actinomycetes</taxon>
        <taxon>Micrococcales</taxon>
        <taxon>Ruaniaceae</taxon>
        <taxon>Occultella</taxon>
    </lineage>
</organism>
<dbReference type="AlphaFoldDB" id="A0A7M4DRN6"/>
<dbReference type="GO" id="GO:0008360">
    <property type="term" value="P:regulation of cell shape"/>
    <property type="evidence" value="ECO:0007669"/>
    <property type="project" value="UniProtKB-UniRule"/>
</dbReference>
<dbReference type="GO" id="GO:0005737">
    <property type="term" value="C:cytoplasm"/>
    <property type="evidence" value="ECO:0007669"/>
    <property type="project" value="UniProtKB-SubCell"/>
</dbReference>
<evidence type="ECO:0000256" key="1">
    <source>
        <dbReference type="ARBA" id="ARBA00022490"/>
    </source>
</evidence>
<dbReference type="InterPro" id="IPR038136">
    <property type="entry name" value="CofD-like_dom_sf"/>
</dbReference>
<dbReference type="GO" id="GO:0043743">
    <property type="term" value="F:LPPG:FO 2-phospho-L-lactate transferase activity"/>
    <property type="evidence" value="ECO:0007669"/>
    <property type="project" value="InterPro"/>
</dbReference>
<comment type="function">
    <text evidence="2">Required for morphogenesis under gluconeogenic growth conditions.</text>
</comment>
<evidence type="ECO:0000313" key="4">
    <source>
        <dbReference type="Proteomes" id="UP000419743"/>
    </source>
</evidence>
<dbReference type="PANTHER" id="PTHR30135:SF3">
    <property type="entry name" value="GLUCONEOGENESIS FACTOR-RELATED"/>
    <property type="match status" value="1"/>
</dbReference>
<evidence type="ECO:0000313" key="3">
    <source>
        <dbReference type="EMBL" id="VZO40130.1"/>
    </source>
</evidence>
<protein>
    <recommendedName>
        <fullName evidence="2">Putative gluconeogenesis factor</fullName>
    </recommendedName>
</protein>